<dbReference type="InterPro" id="IPR035919">
    <property type="entry name" value="EAL_sf"/>
</dbReference>
<accession>A0A3N4ECA7</accession>
<dbReference type="AlphaFoldDB" id="A0A3N4ECA7"/>
<proteinExistence type="predicted"/>
<dbReference type="InterPro" id="IPR001633">
    <property type="entry name" value="EAL_dom"/>
</dbReference>
<dbReference type="EMBL" id="CP034073">
    <property type="protein sequence ID" value="AZG37521.1"/>
    <property type="molecule type" value="Genomic_DNA"/>
</dbReference>
<dbReference type="SUPFAM" id="SSF141868">
    <property type="entry name" value="EAL domain-like"/>
    <property type="match status" value="1"/>
</dbReference>
<organism evidence="3 5">
    <name type="scientific">Shewanella psychromarinicola</name>
    <dbReference type="NCBI Taxonomy" id="2487742"/>
    <lineage>
        <taxon>Bacteria</taxon>
        <taxon>Pseudomonadati</taxon>
        <taxon>Pseudomonadota</taxon>
        <taxon>Gammaproteobacteria</taxon>
        <taxon>Alteromonadales</taxon>
        <taxon>Shewanellaceae</taxon>
        <taxon>Shewanella</taxon>
    </lineage>
</organism>
<dbReference type="PROSITE" id="PS50883">
    <property type="entry name" value="EAL"/>
    <property type="match status" value="1"/>
</dbReference>
<reference evidence="5" key="2">
    <citation type="submission" date="2018-11" db="EMBL/GenBank/DDBJ databases">
        <title>Shewanella sp. R106.</title>
        <authorList>
            <person name="Hwang Y.J."/>
            <person name="Hwang C.Y."/>
        </authorList>
    </citation>
    <scope>NUCLEOTIDE SEQUENCE [LARGE SCALE GENOMIC DNA]</scope>
    <source>
        <strain evidence="5">R106</strain>
    </source>
</reference>
<dbReference type="Pfam" id="PF00563">
    <property type="entry name" value="EAL"/>
    <property type="match status" value="1"/>
</dbReference>
<feature type="domain" description="EAL" evidence="1">
    <location>
        <begin position="1"/>
        <end position="91"/>
    </location>
</feature>
<evidence type="ECO:0000313" key="3">
    <source>
        <dbReference type="EMBL" id="RPA31850.1"/>
    </source>
</evidence>
<evidence type="ECO:0000313" key="5">
    <source>
        <dbReference type="Proteomes" id="UP000278855"/>
    </source>
</evidence>
<evidence type="ECO:0000313" key="2">
    <source>
        <dbReference type="EMBL" id="AZG37521.1"/>
    </source>
</evidence>
<dbReference type="Proteomes" id="UP000278855">
    <property type="component" value="Unassembled WGS sequence"/>
</dbReference>
<dbReference type="Proteomes" id="UP000273778">
    <property type="component" value="Chromosome"/>
</dbReference>
<sequence length="91" mass="10142">MIFEITAFEGKHVSGLTAGIEMFRSRGIRIAIDDVGVNFSIDERVHVLKPDFIKLDKSLLDNDIATGDVALINGIYSSEFKLQVLISESYH</sequence>
<gene>
    <name evidence="3" type="ORF">EGC77_13100</name>
    <name evidence="2" type="ORF">EGC80_15610</name>
</gene>
<keyword evidence="4" id="KW-1185">Reference proteome</keyword>
<protein>
    <submittedName>
        <fullName evidence="3">EAL domain-containing protein</fullName>
    </submittedName>
</protein>
<evidence type="ECO:0000313" key="4">
    <source>
        <dbReference type="Proteomes" id="UP000273778"/>
    </source>
</evidence>
<evidence type="ECO:0000259" key="1">
    <source>
        <dbReference type="PROSITE" id="PS50883"/>
    </source>
</evidence>
<dbReference type="Gene3D" id="3.20.20.450">
    <property type="entry name" value="EAL domain"/>
    <property type="match status" value="1"/>
</dbReference>
<reference evidence="3" key="3">
    <citation type="submission" date="2018-11" db="EMBL/GenBank/DDBJ databases">
        <authorList>
            <person name="Hwang Y.J."/>
            <person name="Hwang C.Y."/>
        </authorList>
    </citation>
    <scope>NUCLEOTIDE SEQUENCE</scope>
    <source>
        <strain evidence="3">R106</strain>
    </source>
</reference>
<dbReference type="KEGG" id="spsr:EGC80_15610"/>
<dbReference type="OrthoDB" id="1673646at2"/>
<reference evidence="2 4" key="1">
    <citation type="submission" date="2018-11" db="EMBL/GenBank/DDBJ databases">
        <title>Shewanella sp. M2.</title>
        <authorList>
            <person name="Hwang Y.J."/>
            <person name="Hwang C.Y."/>
        </authorList>
    </citation>
    <scope>NUCLEOTIDE SEQUENCE [LARGE SCALE GENOMIC DNA]</scope>
    <source>
        <strain evidence="2 4">M2</strain>
    </source>
</reference>
<name>A0A3N4ECA7_9GAMM</name>
<dbReference type="EMBL" id="RKKB01000004">
    <property type="protein sequence ID" value="RPA31850.1"/>
    <property type="molecule type" value="Genomic_DNA"/>
</dbReference>